<evidence type="ECO:0000313" key="1">
    <source>
        <dbReference type="EMBL" id="EJW95876.1"/>
    </source>
</evidence>
<accession>J9FLS8</accession>
<comment type="caution">
    <text evidence="1">The sequence shown here is derived from an EMBL/GenBank/DDBJ whole genome shotgun (WGS) entry which is preliminary data.</text>
</comment>
<name>J9FLS8_9ZZZZ</name>
<dbReference type="EMBL" id="AMCI01005578">
    <property type="protein sequence ID" value="EJW95876.1"/>
    <property type="molecule type" value="Genomic_DNA"/>
</dbReference>
<organism evidence="1">
    <name type="scientific">gut metagenome</name>
    <dbReference type="NCBI Taxonomy" id="749906"/>
    <lineage>
        <taxon>unclassified sequences</taxon>
        <taxon>metagenomes</taxon>
        <taxon>organismal metagenomes</taxon>
    </lineage>
</organism>
<gene>
    <name evidence="1" type="ORF">EVA_16019</name>
</gene>
<sequence>MALNDTLDILSANGANTIFVNASAIAITEPAAGSTIATWGA</sequence>
<proteinExistence type="predicted"/>
<reference evidence="1" key="1">
    <citation type="journal article" date="2012" name="PLoS ONE">
        <title>Gene sets for utilization of primary and secondary nutrition supplies in the distal gut of endangered iberian lynx.</title>
        <authorList>
            <person name="Alcaide M."/>
            <person name="Messina E."/>
            <person name="Richter M."/>
            <person name="Bargiela R."/>
            <person name="Peplies J."/>
            <person name="Huws S.A."/>
            <person name="Newbold C.J."/>
            <person name="Golyshin P.N."/>
            <person name="Simon M.A."/>
            <person name="Lopez G."/>
            <person name="Yakimov M.M."/>
            <person name="Ferrer M."/>
        </authorList>
    </citation>
    <scope>NUCLEOTIDE SEQUENCE</scope>
</reference>
<protein>
    <submittedName>
        <fullName evidence="1">Uncharacterized protein</fullName>
    </submittedName>
</protein>
<dbReference type="AlphaFoldDB" id="J9FLS8"/>